<proteinExistence type="inferred from homology"/>
<evidence type="ECO:0000313" key="4">
    <source>
        <dbReference type="EMBL" id="SCY51765.1"/>
    </source>
</evidence>
<dbReference type="KEGG" id="tmc:LMI_0490"/>
<protein>
    <recommendedName>
        <fullName evidence="2">UPF0125 protein LMI_0490</fullName>
    </recommendedName>
</protein>
<evidence type="ECO:0000313" key="3">
    <source>
        <dbReference type="EMBL" id="CEG59837.1"/>
    </source>
</evidence>
<dbReference type="STRING" id="451.B6N58_12840"/>
<dbReference type="Proteomes" id="UP000032414">
    <property type="component" value="Chromosome I"/>
</dbReference>
<reference evidence="3" key="2">
    <citation type="submission" date="2014-09" db="EMBL/GenBank/DDBJ databases">
        <authorList>
            <person name="GOMEZ-VALERO Laura"/>
        </authorList>
    </citation>
    <scope>NUCLEOTIDE SEQUENCE</scope>
    <source>
        <strain evidence="3">ATCC33218</strain>
    </source>
</reference>
<dbReference type="RefSeq" id="WP_045098358.1">
    <property type="nucleotide sequence ID" value="NZ_CP020614.1"/>
</dbReference>
<organism evidence="3 5">
    <name type="scientific">Legionella micdadei</name>
    <name type="common">Tatlockia micdadei</name>
    <dbReference type="NCBI Taxonomy" id="451"/>
    <lineage>
        <taxon>Bacteria</taxon>
        <taxon>Pseudomonadati</taxon>
        <taxon>Pseudomonadota</taxon>
        <taxon>Gammaproteobacteria</taxon>
        <taxon>Legionellales</taxon>
        <taxon>Legionellaceae</taxon>
        <taxon>Legionella</taxon>
    </lineage>
</organism>
<name>A0A098GCY3_LEGMI</name>
<dbReference type="OrthoDB" id="9796575at2"/>
<dbReference type="SUPFAM" id="SSF54285">
    <property type="entry name" value="MoaD/ThiS"/>
    <property type="match status" value="1"/>
</dbReference>
<dbReference type="Pfam" id="PF03658">
    <property type="entry name" value="Ub-RnfH"/>
    <property type="match status" value="1"/>
</dbReference>
<accession>A0A098GCY3</accession>
<dbReference type="Gene3D" id="3.10.20.280">
    <property type="entry name" value="RnfH-like"/>
    <property type="match status" value="1"/>
</dbReference>
<dbReference type="HOGENOM" id="CLU_150721_1_0_6"/>
<gene>
    <name evidence="3" type="primary">rnfH</name>
    <name evidence="3" type="ORF">LMI_0490</name>
    <name evidence="4" type="ORF">SAMN02982997_01928</name>
</gene>
<evidence type="ECO:0000313" key="6">
    <source>
        <dbReference type="Proteomes" id="UP000182998"/>
    </source>
</evidence>
<dbReference type="InterPro" id="IPR037021">
    <property type="entry name" value="RnfH_sf"/>
</dbReference>
<dbReference type="Proteomes" id="UP000182998">
    <property type="component" value="Unassembled WGS sequence"/>
</dbReference>
<dbReference type="InterPro" id="IPR016155">
    <property type="entry name" value="Mopterin_synth/thiamin_S_b"/>
</dbReference>
<reference evidence="5" key="1">
    <citation type="submission" date="2014-09" db="EMBL/GenBank/DDBJ databases">
        <authorList>
            <person name="Gomez-Valero L."/>
        </authorList>
    </citation>
    <scope>NUCLEOTIDE SEQUENCE [LARGE SCALE GENOMIC DNA]</scope>
    <source>
        <strain evidence="5">ATCC33218</strain>
    </source>
</reference>
<evidence type="ECO:0000313" key="5">
    <source>
        <dbReference type="Proteomes" id="UP000032414"/>
    </source>
</evidence>
<reference evidence="4 6" key="3">
    <citation type="submission" date="2016-10" db="EMBL/GenBank/DDBJ databases">
        <authorList>
            <person name="Varghese N."/>
            <person name="Submissions S."/>
        </authorList>
    </citation>
    <scope>NUCLEOTIDE SEQUENCE [LARGE SCALE GENOMIC DNA]</scope>
    <source>
        <strain evidence="4 6">ATCC 33218</strain>
    </source>
</reference>
<comment type="similarity">
    <text evidence="1 2">Belongs to the UPF0125 (RnfH) family.</text>
</comment>
<dbReference type="PANTHER" id="PTHR37483:SF1">
    <property type="entry name" value="UPF0125 PROTEIN RATB"/>
    <property type="match status" value="1"/>
</dbReference>
<dbReference type="EMBL" id="FMVN01000009">
    <property type="protein sequence ID" value="SCY51765.1"/>
    <property type="molecule type" value="Genomic_DNA"/>
</dbReference>
<dbReference type="InterPro" id="IPR005346">
    <property type="entry name" value="RnfH"/>
</dbReference>
<sequence length="91" mass="10245">MVKVELVYIAADQTLVHHSLVLETGATVAAALTESGILREYPEVENLPLGIFSKKVSLDTVLKSGDRIEVYRPLTLDPKERRRQRAKKSER</sequence>
<evidence type="ECO:0000256" key="1">
    <source>
        <dbReference type="ARBA" id="ARBA00010645"/>
    </source>
</evidence>
<evidence type="ECO:0000256" key="2">
    <source>
        <dbReference type="HAMAP-Rule" id="MF_00460"/>
    </source>
</evidence>
<keyword evidence="6" id="KW-1185">Reference proteome</keyword>
<dbReference type="PANTHER" id="PTHR37483">
    <property type="entry name" value="UPF0125 PROTEIN RATB"/>
    <property type="match status" value="1"/>
</dbReference>
<dbReference type="EMBL" id="LN614830">
    <property type="protein sequence ID" value="CEG59837.1"/>
    <property type="molecule type" value="Genomic_DNA"/>
</dbReference>
<dbReference type="HAMAP" id="MF_00460">
    <property type="entry name" value="UPF0125_RnfH"/>
    <property type="match status" value="1"/>
</dbReference>
<dbReference type="AlphaFoldDB" id="A0A098GCY3"/>
<dbReference type="NCBIfam" id="NF002490">
    <property type="entry name" value="PRK01777.1"/>
    <property type="match status" value="1"/>
</dbReference>
<dbReference type="PATRIC" id="fig|451.8.peg.69"/>